<dbReference type="InterPro" id="IPR012495">
    <property type="entry name" value="TadE-like_dom"/>
</dbReference>
<keyword evidence="4" id="KW-1185">Reference proteome</keyword>
<dbReference type="RefSeq" id="WP_095614751.1">
    <property type="nucleotide sequence ID" value="NZ_MVOH01000007.1"/>
</dbReference>
<keyword evidence="1" id="KW-0472">Membrane</keyword>
<feature type="transmembrane region" description="Helical" evidence="1">
    <location>
        <begin position="21"/>
        <end position="42"/>
    </location>
</feature>
<protein>
    <submittedName>
        <fullName evidence="3">Pilus biosynthesis protein TadE</fullName>
    </submittedName>
</protein>
<evidence type="ECO:0000259" key="2">
    <source>
        <dbReference type="Pfam" id="PF07811"/>
    </source>
</evidence>
<dbReference type="Proteomes" id="UP000218399">
    <property type="component" value="Unassembled WGS sequence"/>
</dbReference>
<evidence type="ECO:0000313" key="3">
    <source>
        <dbReference type="EMBL" id="PAU68008.1"/>
    </source>
</evidence>
<evidence type="ECO:0000313" key="4">
    <source>
        <dbReference type="Proteomes" id="UP000218399"/>
    </source>
</evidence>
<dbReference type="OrthoDB" id="3233973at2"/>
<proteinExistence type="predicted"/>
<evidence type="ECO:0000256" key="1">
    <source>
        <dbReference type="SAM" id="Phobius"/>
    </source>
</evidence>
<reference evidence="3 4" key="1">
    <citation type="journal article" date="2017" name="ISME J.">
        <title>Unveiling bifidobacterial biogeography across the mammalian branch of the tree of life.</title>
        <authorList>
            <person name="Milani C."/>
            <person name="Mangifesta M."/>
            <person name="Mancabelli L."/>
            <person name="Lugli G.A."/>
            <person name="James K."/>
            <person name="Duranti S."/>
            <person name="Turroni F."/>
            <person name="Ferrario C."/>
            <person name="Ossiprandi M.C."/>
            <person name="van Sinderen D."/>
            <person name="Ventura M."/>
        </authorList>
    </citation>
    <scope>NUCLEOTIDE SEQUENCE [LARGE SCALE GENOMIC DNA]</scope>
    <source>
        <strain evidence="4">Ham19E</strain>
    </source>
</reference>
<keyword evidence="1" id="KW-1133">Transmembrane helix</keyword>
<sequence length="119" mass="12201">MRRIWDRLRAWARGGDTGAATAEFAVILPVVVAVAVLLLYVARAGVTQISCQDAAADAARAVLVNGGTESVSAPAGVQLSVADHGDRLIVTTTCRVLADPLGVLPMTVHGQAAVAKQDG</sequence>
<dbReference type="EMBL" id="MVOH01000007">
    <property type="protein sequence ID" value="PAU68008.1"/>
    <property type="molecule type" value="Genomic_DNA"/>
</dbReference>
<dbReference type="AlphaFoldDB" id="A0A2A2EGI3"/>
<keyword evidence="1" id="KW-0812">Transmembrane</keyword>
<accession>A0A2A2EGI3</accession>
<dbReference type="Pfam" id="PF07811">
    <property type="entry name" value="TadE"/>
    <property type="match status" value="1"/>
</dbReference>
<feature type="domain" description="TadE-like" evidence="2">
    <location>
        <begin position="18"/>
        <end position="60"/>
    </location>
</feature>
<gene>
    <name evidence="3" type="ORF">B1526_0722</name>
</gene>
<comment type="caution">
    <text evidence="3">The sequence shown here is derived from an EMBL/GenBank/DDBJ whole genome shotgun (WGS) entry which is preliminary data.</text>
</comment>
<name>A0A2A2EGI3_9BIFI</name>
<organism evidence="3 4">
    <name type="scientific">Bifidobacterium criceti</name>
    <dbReference type="NCBI Taxonomy" id="1960969"/>
    <lineage>
        <taxon>Bacteria</taxon>
        <taxon>Bacillati</taxon>
        <taxon>Actinomycetota</taxon>
        <taxon>Actinomycetes</taxon>
        <taxon>Bifidobacteriales</taxon>
        <taxon>Bifidobacteriaceae</taxon>
        <taxon>Bifidobacterium</taxon>
    </lineage>
</organism>